<dbReference type="InterPro" id="IPR001537">
    <property type="entry name" value="SpoU_MeTrfase"/>
</dbReference>
<gene>
    <name evidence="8" type="primary">trmH_2</name>
    <name evidence="8" type="ORF">ENSA7_28500</name>
</gene>
<dbReference type="EC" id="2.1.1.34" evidence="8"/>
<evidence type="ECO:0000259" key="7">
    <source>
        <dbReference type="Pfam" id="PF00588"/>
    </source>
</evidence>
<evidence type="ECO:0000256" key="4">
    <source>
        <dbReference type="ARBA" id="ARBA00022691"/>
    </source>
</evidence>
<protein>
    <submittedName>
        <fullName evidence="8">tRNA (Guanosine(18)-2'-O)-methyltransferase</fullName>
        <ecNumber evidence="8">2.1.1.34</ecNumber>
    </submittedName>
</protein>
<dbReference type="OrthoDB" id="9785673at2"/>
<evidence type="ECO:0000313" key="9">
    <source>
        <dbReference type="Proteomes" id="UP000238823"/>
    </source>
</evidence>
<dbReference type="Gene3D" id="3.40.1280.10">
    <property type="match status" value="1"/>
</dbReference>
<evidence type="ECO:0000256" key="6">
    <source>
        <dbReference type="ARBA" id="ARBA00022884"/>
    </source>
</evidence>
<keyword evidence="6" id="KW-0694">RNA-binding</keyword>
<evidence type="ECO:0000256" key="1">
    <source>
        <dbReference type="ARBA" id="ARBA00022555"/>
    </source>
</evidence>
<dbReference type="Proteomes" id="UP000238823">
    <property type="component" value="Unassembled WGS sequence"/>
</dbReference>
<dbReference type="EMBL" id="PVNL01000054">
    <property type="protein sequence ID" value="PRQ07457.1"/>
    <property type="molecule type" value="Genomic_DNA"/>
</dbReference>
<feature type="domain" description="tRNA/rRNA methyltransferase SpoU type" evidence="7">
    <location>
        <begin position="45"/>
        <end position="182"/>
    </location>
</feature>
<sequence length="228" mass="24921">MNRGECDRLAAHYGASTIVAGLREFVSETRRARIETVLAGRLRSVAVAIENPYDPHNAAAVVRSAEAVGAWTVHVIAASQRILQASGTTKGTHHWIETRHHDTLGHFLTAHESGMVLAGACVDATHMLEELPTDRPICLLFGNEHAGLSPEAQAACSLRFRIPIHGFAESYNLSVAAALSLYSYTTRRRATLGRAGDLDDASLELERARCYMRSVQARHVRVLFPSVE</sequence>
<dbReference type="PANTHER" id="PTHR43453">
    <property type="entry name" value="RRNA METHYLASE-LIKE"/>
    <property type="match status" value="1"/>
</dbReference>
<dbReference type="GO" id="GO:0141100">
    <property type="term" value="F:tRNA (guanine(18)-2'-O)-methyltransferase activity"/>
    <property type="evidence" value="ECO:0007669"/>
    <property type="project" value="UniProtKB-EC"/>
</dbReference>
<keyword evidence="4" id="KW-0949">S-adenosyl-L-methionine</keyword>
<evidence type="ECO:0000256" key="2">
    <source>
        <dbReference type="ARBA" id="ARBA00022603"/>
    </source>
</evidence>
<dbReference type="CDD" id="cd18092">
    <property type="entry name" value="SpoU-like_TrmH"/>
    <property type="match status" value="1"/>
</dbReference>
<reference evidence="8 9" key="1">
    <citation type="submission" date="2018-03" db="EMBL/GenBank/DDBJ databases">
        <title>Draft Genome Sequences of the Obligatory Marine Myxobacteria Enhygromyxa salina SWB007.</title>
        <authorList>
            <person name="Poehlein A."/>
            <person name="Moghaddam J.A."/>
            <person name="Harms H."/>
            <person name="Alanjari M."/>
            <person name="Koenig G.M."/>
            <person name="Daniel R."/>
            <person name="Schaeberle T.F."/>
        </authorList>
    </citation>
    <scope>NUCLEOTIDE SEQUENCE [LARGE SCALE GENOMIC DNA]</scope>
    <source>
        <strain evidence="8 9">SWB007</strain>
    </source>
</reference>
<keyword evidence="3 8" id="KW-0808">Transferase</keyword>
<evidence type="ECO:0000256" key="5">
    <source>
        <dbReference type="ARBA" id="ARBA00022694"/>
    </source>
</evidence>
<dbReference type="GO" id="GO:0000049">
    <property type="term" value="F:tRNA binding"/>
    <property type="evidence" value="ECO:0007669"/>
    <property type="project" value="UniProtKB-KW"/>
</dbReference>
<dbReference type="InterPro" id="IPR029028">
    <property type="entry name" value="Alpha/beta_knot_MTases"/>
</dbReference>
<dbReference type="RefSeq" id="WP_106089862.1">
    <property type="nucleotide sequence ID" value="NZ_PVNL01000054.1"/>
</dbReference>
<dbReference type="PANTHER" id="PTHR43453:SF1">
    <property type="entry name" value="TRNA_RRNA METHYLTRANSFERASE SPOU TYPE DOMAIN-CONTAINING PROTEIN"/>
    <property type="match status" value="1"/>
</dbReference>
<name>A0A2S9YQT4_9BACT</name>
<dbReference type="InterPro" id="IPR029026">
    <property type="entry name" value="tRNA_m1G_MTases_N"/>
</dbReference>
<dbReference type="SUPFAM" id="SSF75217">
    <property type="entry name" value="alpha/beta knot"/>
    <property type="match status" value="1"/>
</dbReference>
<dbReference type="InterPro" id="IPR033671">
    <property type="entry name" value="TrmH"/>
</dbReference>
<keyword evidence="1" id="KW-0820">tRNA-binding</keyword>
<accession>A0A2S9YQT4</accession>
<organism evidence="8 9">
    <name type="scientific">Enhygromyxa salina</name>
    <dbReference type="NCBI Taxonomy" id="215803"/>
    <lineage>
        <taxon>Bacteria</taxon>
        <taxon>Pseudomonadati</taxon>
        <taxon>Myxococcota</taxon>
        <taxon>Polyangia</taxon>
        <taxon>Nannocystales</taxon>
        <taxon>Nannocystaceae</taxon>
        <taxon>Enhygromyxa</taxon>
    </lineage>
</organism>
<evidence type="ECO:0000313" key="8">
    <source>
        <dbReference type="EMBL" id="PRQ07457.1"/>
    </source>
</evidence>
<keyword evidence="2 8" id="KW-0489">Methyltransferase</keyword>
<keyword evidence="5" id="KW-0819">tRNA processing</keyword>
<dbReference type="Pfam" id="PF00588">
    <property type="entry name" value="SpoU_methylase"/>
    <property type="match status" value="1"/>
</dbReference>
<evidence type="ECO:0000256" key="3">
    <source>
        <dbReference type="ARBA" id="ARBA00022679"/>
    </source>
</evidence>
<dbReference type="AlphaFoldDB" id="A0A2S9YQT4"/>
<comment type="caution">
    <text evidence="8">The sequence shown here is derived from an EMBL/GenBank/DDBJ whole genome shotgun (WGS) entry which is preliminary data.</text>
</comment>
<proteinExistence type="predicted"/>
<dbReference type="GO" id="GO:0002938">
    <property type="term" value="P:tRNA guanine ribose methylation"/>
    <property type="evidence" value="ECO:0007669"/>
    <property type="project" value="TreeGrafter"/>
</dbReference>